<dbReference type="EMBL" id="BDEQ01000001">
    <property type="protein sequence ID" value="GAT93488.1"/>
    <property type="molecule type" value="Genomic_DNA"/>
</dbReference>
<reference evidence="2 3" key="1">
    <citation type="submission" date="2016-05" db="EMBL/GenBank/DDBJ databases">
        <title>First whole genome sequencing of Entamoeba histolytica HM1:IMSS-clone-6.</title>
        <authorList>
            <person name="Mukherjee Avik.K."/>
            <person name="Izumyama S."/>
            <person name="Nakada-Tsukui K."/>
            <person name="Nozaki T."/>
        </authorList>
    </citation>
    <scope>NUCLEOTIDE SEQUENCE [LARGE SCALE GENOMIC DNA]</scope>
    <source>
        <strain evidence="2 3">HM1:IMSS clone 6</strain>
    </source>
</reference>
<accession>A0A175JJ48</accession>
<dbReference type="eggNOG" id="ENOG502RHDH">
    <property type="taxonomic scope" value="Eukaryota"/>
</dbReference>
<evidence type="ECO:0000313" key="3">
    <source>
        <dbReference type="Proteomes" id="UP000078387"/>
    </source>
</evidence>
<dbReference type="VEuPathDB" id="AmoebaDB:EHI5A_009240"/>
<feature type="transmembrane region" description="Helical" evidence="1">
    <location>
        <begin position="108"/>
        <end position="127"/>
    </location>
</feature>
<keyword evidence="1" id="KW-0472">Membrane</keyword>
<feature type="transmembrane region" description="Helical" evidence="1">
    <location>
        <begin position="219"/>
        <end position="241"/>
    </location>
</feature>
<protein>
    <submittedName>
        <fullName evidence="2">Uncharacterized protein</fullName>
    </submittedName>
</protein>
<keyword evidence="1" id="KW-1133">Transmembrane helix</keyword>
<evidence type="ECO:0000313" key="2">
    <source>
        <dbReference type="EMBL" id="GAT93488.1"/>
    </source>
</evidence>
<feature type="transmembrane region" description="Helical" evidence="1">
    <location>
        <begin position="28"/>
        <end position="50"/>
    </location>
</feature>
<evidence type="ECO:0000256" key="1">
    <source>
        <dbReference type="SAM" id="Phobius"/>
    </source>
</evidence>
<organism evidence="2 3">
    <name type="scientific">Entamoeba histolytica</name>
    <dbReference type="NCBI Taxonomy" id="5759"/>
    <lineage>
        <taxon>Eukaryota</taxon>
        <taxon>Amoebozoa</taxon>
        <taxon>Evosea</taxon>
        <taxon>Archamoebae</taxon>
        <taxon>Mastigamoebida</taxon>
        <taxon>Entamoebidae</taxon>
        <taxon>Entamoeba</taxon>
    </lineage>
</organism>
<name>A0A175JJ48_ENTHI</name>
<proteinExistence type="predicted"/>
<dbReference type="AlphaFoldDB" id="A0A175JJ48"/>
<gene>
    <name evidence="2" type="ORF">CL6EHI_073410</name>
</gene>
<dbReference type="Proteomes" id="UP000078387">
    <property type="component" value="Unassembled WGS sequence"/>
</dbReference>
<comment type="caution">
    <text evidence="2">The sequence shown here is derived from an EMBL/GenBank/DDBJ whole genome shotgun (WGS) entry which is preliminary data.</text>
</comment>
<dbReference type="VEuPathDB" id="AmoebaDB:KM1_006870"/>
<dbReference type="VEuPathDB" id="AmoebaDB:EHI8A_008860"/>
<feature type="transmembrane region" description="Helical" evidence="1">
    <location>
        <begin position="77"/>
        <end position="96"/>
    </location>
</feature>
<feature type="transmembrane region" description="Helical" evidence="1">
    <location>
        <begin position="172"/>
        <end position="199"/>
    </location>
</feature>
<dbReference type="VEuPathDB" id="AmoebaDB:EHI_073410"/>
<keyword evidence="1" id="KW-0812">Transmembrane</keyword>
<dbReference type="VEuPathDB" id="AmoebaDB:EHI7A_011690"/>
<feature type="transmembrane region" description="Helical" evidence="1">
    <location>
        <begin position="248"/>
        <end position="270"/>
    </location>
</feature>
<sequence length="296" mass="34064">MSFCYKYKLYFDSIIISLKRIDKAAPLYFSYFTNAVVLSFVSFISFIIFYTDSNKVNSFNKDETSEVNDVHLNYSRITFFCIVLTVLPLILSIMVYKSLVNIHYLSTQFSIIISSIICFITLCAVHYHFIFVIHFFISIGLIIFVIGISLFLKQLCSLTVPSYSYDIQLCEITMLSTLCTCIAIQPKWYIIGLLSPLFFSLPHPKKLDEWIRTFNQKHFTLSLYFLCATTTNIVALLLLYARISQGGFYNYVIAIVLFALIINSEIVAYIHQKKGNHLYSEEVTQPLADDEGNVQP</sequence>
<feature type="transmembrane region" description="Helical" evidence="1">
    <location>
        <begin position="133"/>
        <end position="152"/>
    </location>
</feature>